<dbReference type="EMBL" id="JANAVB010032616">
    <property type="protein sequence ID" value="KAJ6810215.1"/>
    <property type="molecule type" value="Genomic_DNA"/>
</dbReference>
<feature type="transmembrane region" description="Helical" evidence="9">
    <location>
        <begin position="21"/>
        <end position="43"/>
    </location>
</feature>
<protein>
    <submittedName>
        <fullName evidence="12">Protein trichome birefringence-like 2 isoform X1</fullName>
    </submittedName>
</protein>
<reference evidence="12" key="1">
    <citation type="journal article" date="2023" name="GigaByte">
        <title>Genome assembly of the bearded iris, Iris pallida Lam.</title>
        <authorList>
            <person name="Bruccoleri R.E."/>
            <person name="Oakeley E.J."/>
            <person name="Faust A.M.E."/>
            <person name="Altorfer M."/>
            <person name="Dessus-Babus S."/>
            <person name="Burckhardt D."/>
            <person name="Oertli M."/>
            <person name="Naumann U."/>
            <person name="Petersen F."/>
            <person name="Wong J."/>
        </authorList>
    </citation>
    <scope>NUCLEOTIDE SEQUENCE</scope>
    <source>
        <strain evidence="12">GSM-AAB239-AS_SAM_17_03QT</strain>
    </source>
</reference>
<keyword evidence="6" id="KW-0333">Golgi apparatus</keyword>
<evidence type="ECO:0000259" key="10">
    <source>
        <dbReference type="Pfam" id="PF13839"/>
    </source>
</evidence>
<name>A0AAX6F2K8_IRIPA</name>
<proteinExistence type="inferred from homology"/>
<dbReference type="GO" id="GO:0000139">
    <property type="term" value="C:Golgi membrane"/>
    <property type="evidence" value="ECO:0007669"/>
    <property type="project" value="UniProtKB-SubCell"/>
</dbReference>
<dbReference type="InterPro" id="IPR026057">
    <property type="entry name" value="TBL_C"/>
</dbReference>
<comment type="similarity">
    <text evidence="2">Belongs to the PC-esterase family. TBL subfamily.</text>
</comment>
<dbReference type="PANTHER" id="PTHR32285">
    <property type="entry name" value="PROTEIN TRICHOME BIREFRINGENCE-LIKE 9-RELATED"/>
    <property type="match status" value="1"/>
</dbReference>
<evidence type="ECO:0000256" key="5">
    <source>
        <dbReference type="ARBA" id="ARBA00022989"/>
    </source>
</evidence>
<gene>
    <name evidence="12" type="ORF">M6B38_158345</name>
</gene>
<evidence type="ECO:0000256" key="4">
    <source>
        <dbReference type="ARBA" id="ARBA00022968"/>
    </source>
</evidence>
<comment type="caution">
    <text evidence="12">The sequence shown here is derived from an EMBL/GenBank/DDBJ whole genome shotgun (WGS) entry which is preliminary data.</text>
</comment>
<dbReference type="InterPro" id="IPR029962">
    <property type="entry name" value="TBL"/>
</dbReference>
<keyword evidence="13" id="KW-1185">Reference proteome</keyword>
<evidence type="ECO:0000259" key="11">
    <source>
        <dbReference type="Pfam" id="PF14416"/>
    </source>
</evidence>
<evidence type="ECO:0000256" key="2">
    <source>
        <dbReference type="ARBA" id="ARBA00007727"/>
    </source>
</evidence>
<reference evidence="12" key="2">
    <citation type="submission" date="2023-04" db="EMBL/GenBank/DDBJ databases">
        <authorList>
            <person name="Bruccoleri R.E."/>
            <person name="Oakeley E.J."/>
            <person name="Faust A.-M."/>
            <person name="Dessus-Babus S."/>
            <person name="Altorfer M."/>
            <person name="Burckhardt D."/>
            <person name="Oertli M."/>
            <person name="Naumann U."/>
            <person name="Petersen F."/>
            <person name="Wong J."/>
        </authorList>
    </citation>
    <scope>NUCLEOTIDE SEQUENCE</scope>
    <source>
        <strain evidence="12">GSM-AAB239-AS_SAM_17_03QT</strain>
        <tissue evidence="12">Leaf</tissue>
    </source>
</reference>
<evidence type="ECO:0000256" key="8">
    <source>
        <dbReference type="SAM" id="MobiDB-lite"/>
    </source>
</evidence>
<evidence type="ECO:0000256" key="6">
    <source>
        <dbReference type="ARBA" id="ARBA00023034"/>
    </source>
</evidence>
<organism evidence="12 13">
    <name type="scientific">Iris pallida</name>
    <name type="common">Sweet iris</name>
    <dbReference type="NCBI Taxonomy" id="29817"/>
    <lineage>
        <taxon>Eukaryota</taxon>
        <taxon>Viridiplantae</taxon>
        <taxon>Streptophyta</taxon>
        <taxon>Embryophyta</taxon>
        <taxon>Tracheophyta</taxon>
        <taxon>Spermatophyta</taxon>
        <taxon>Magnoliopsida</taxon>
        <taxon>Liliopsida</taxon>
        <taxon>Asparagales</taxon>
        <taxon>Iridaceae</taxon>
        <taxon>Iridoideae</taxon>
        <taxon>Irideae</taxon>
        <taxon>Iris</taxon>
    </lineage>
</organism>
<dbReference type="Proteomes" id="UP001140949">
    <property type="component" value="Unassembled WGS sequence"/>
</dbReference>
<keyword evidence="3 9" id="KW-0812">Transmembrane</keyword>
<evidence type="ECO:0000313" key="13">
    <source>
        <dbReference type="Proteomes" id="UP001140949"/>
    </source>
</evidence>
<keyword evidence="4" id="KW-0735">Signal-anchor</keyword>
<keyword evidence="7 9" id="KW-0472">Membrane</keyword>
<accession>A0AAX6F2K8</accession>
<sequence>MDLRKPFFFEHLFSAISSKRRVVSGFGLGVLASLLVMSLLATVNPPSPTSTSSSSSSSFFSRFFAPSAKNSSGLVVDGNDGNSSRSDFYGEGVDLGGAHVENSGVEDTNSSVPVISHDGNSSRSDISGEGQDLGSSHVESSGVDAKNYSGLVISHDGNSSRSDFSGEGLDLGSTHHENSTADAKNSTGLVIAHEGNSSNSVLSGEEPDFGNPSGNASDSSGLVIAHEGNSSKIGSSGGDPGSESAHIKNLAVDAKNVSAQPGPNLSKDDAMGSYFEKKDGVASGSAEATVDASFKCNIYNGRWVRDEKKPYYPGGSCPHIDDDFNCHKNGRPDEEFLKWRWQPYDCDIPSLNATDFLARLRGQRLLFVGDSLNRNMWESLVCILRHSAKRKNKVYEVSGRHDFKTKGYYSFRFEDYGCSVDYVRSPFLVRELFHKNANGLEDEKLRLDLLDETTPAYRGADIIVFNTGHWWTHDKTSRGIEYYQEGDRVYPVLTVMEAYKKALATWARWVDKNIDKKKTQVVFRGYSLTHFRGGQWNSGGQCHKETEPIYNETFLAKYPGKMRALEPVLKQMKTPVIYLNISRLTDYRKDGHPSIYRKKYKTVEEQIAAEKSQDCSHWCLPGIPDTWNELLYASLLLEGKGSWKG</sequence>
<feature type="region of interest" description="Disordered" evidence="8">
    <location>
        <begin position="197"/>
        <end position="222"/>
    </location>
</feature>
<evidence type="ECO:0000313" key="12">
    <source>
        <dbReference type="EMBL" id="KAJ6810215.1"/>
    </source>
</evidence>
<evidence type="ECO:0000256" key="3">
    <source>
        <dbReference type="ARBA" id="ARBA00022692"/>
    </source>
</evidence>
<dbReference type="InterPro" id="IPR025846">
    <property type="entry name" value="TBL_N"/>
</dbReference>
<evidence type="ECO:0000256" key="9">
    <source>
        <dbReference type="SAM" id="Phobius"/>
    </source>
</evidence>
<dbReference type="PANTHER" id="PTHR32285:SF208">
    <property type="entry name" value="PROTEIN TRICHOME BIREFRINGENCE-LIKE 2"/>
    <property type="match status" value="1"/>
</dbReference>
<feature type="region of interest" description="Disordered" evidence="8">
    <location>
        <begin position="154"/>
        <end position="181"/>
    </location>
</feature>
<dbReference type="GO" id="GO:1990538">
    <property type="term" value="F:xylan O-acetyltransferase activity"/>
    <property type="evidence" value="ECO:0007669"/>
    <property type="project" value="UniProtKB-ARBA"/>
</dbReference>
<dbReference type="AlphaFoldDB" id="A0AAX6F2K8"/>
<feature type="domain" description="Trichome birefringence-like C-terminal" evidence="10">
    <location>
        <begin position="348"/>
        <end position="633"/>
    </location>
</feature>
<feature type="region of interest" description="Disordered" evidence="8">
    <location>
        <begin position="99"/>
        <end position="141"/>
    </location>
</feature>
<feature type="domain" description="Trichome birefringence-like N-terminal" evidence="11">
    <location>
        <begin position="295"/>
        <end position="347"/>
    </location>
</feature>
<dbReference type="Pfam" id="PF14416">
    <property type="entry name" value="PMR5N"/>
    <property type="match status" value="1"/>
</dbReference>
<keyword evidence="5 9" id="KW-1133">Transmembrane helix</keyword>
<comment type="subcellular location">
    <subcellularLocation>
        <location evidence="1">Golgi apparatus membrane</location>
        <topology evidence="1">Single-pass type II membrane protein</topology>
    </subcellularLocation>
</comment>
<evidence type="ECO:0000256" key="7">
    <source>
        <dbReference type="ARBA" id="ARBA00023136"/>
    </source>
</evidence>
<dbReference type="Pfam" id="PF13839">
    <property type="entry name" value="PC-Esterase"/>
    <property type="match status" value="1"/>
</dbReference>
<evidence type="ECO:0000256" key="1">
    <source>
        <dbReference type="ARBA" id="ARBA00004323"/>
    </source>
</evidence>
<feature type="compositionally biased region" description="Polar residues" evidence="8">
    <location>
        <begin position="105"/>
        <end position="125"/>
    </location>
</feature>